<dbReference type="KEGG" id="psty:BFS30_06610"/>
<dbReference type="PROSITE" id="PS51257">
    <property type="entry name" value="PROKAR_LIPOPROTEIN"/>
    <property type="match status" value="1"/>
</dbReference>
<dbReference type="InterPro" id="IPR033985">
    <property type="entry name" value="SusD-like_N"/>
</dbReference>
<dbReference type="RefSeq" id="WP_069378560.1">
    <property type="nucleotide sequence ID" value="NZ_CP017141.1"/>
</dbReference>
<comment type="subcellular location">
    <subcellularLocation>
        <location evidence="1">Cell outer membrane</location>
    </subcellularLocation>
</comment>
<comment type="similarity">
    <text evidence="2">Belongs to the SusD family.</text>
</comment>
<evidence type="ECO:0000256" key="5">
    <source>
        <dbReference type="ARBA" id="ARBA00023237"/>
    </source>
</evidence>
<feature type="domain" description="SusD-like N-terminal" evidence="7">
    <location>
        <begin position="22"/>
        <end position="225"/>
    </location>
</feature>
<gene>
    <name evidence="8" type="ORF">BFS30_06610</name>
</gene>
<dbReference type="Pfam" id="PF07980">
    <property type="entry name" value="SusD_RagB"/>
    <property type="match status" value="1"/>
</dbReference>
<dbReference type="OrthoDB" id="653598at2"/>
<dbReference type="GO" id="GO:0009279">
    <property type="term" value="C:cell outer membrane"/>
    <property type="evidence" value="ECO:0007669"/>
    <property type="project" value="UniProtKB-SubCell"/>
</dbReference>
<evidence type="ECO:0000256" key="4">
    <source>
        <dbReference type="ARBA" id="ARBA00023136"/>
    </source>
</evidence>
<sequence length="446" mass="50807">MKRINLYIVLLIMLGSLVSCKKFLDEKPDKALVVPTRIEDYQSILDGSFEMNLSSVFSPLISADDYYLSTADYNKLGVYDRRLYTWEDRSMNEESTNDWKSTYAQVYNTNIVLEGLEKIKRTASNEAKWDNLKGSALFFRGRLFFEAALIWAKAYDAGSAQTDPGVPLTMTSDFNIKTTRPTVKESYERILADLTEAAALLPVNAIHNIRPSKAAAYAYLSRVYLAMRDYNNAGKYADLSLQLNHKLIDYAGLDDMAPYPMPGVENPEVIVFFVTDLSFTPRIDPQFFEQYTGNDYRKTIFFEELRDGSIGFKGSYDGGYSYFTGVATDEMYLNRAECYARSGKLSEALADLNLLLSKRIKNFENLTIGDPKAALKLILEERKKELLLRGTRWMDLKRLNKEPEFQQTLKRDIAGLSFTLKPNDPKYALPIPERIIALSGIPQNVR</sequence>
<evidence type="ECO:0000256" key="3">
    <source>
        <dbReference type="ARBA" id="ARBA00022729"/>
    </source>
</evidence>
<keyword evidence="4" id="KW-0472">Membrane</keyword>
<keyword evidence="3" id="KW-0732">Signal</keyword>
<evidence type="ECO:0000313" key="8">
    <source>
        <dbReference type="EMBL" id="AOM76867.1"/>
    </source>
</evidence>
<dbReference type="EMBL" id="CP017141">
    <property type="protein sequence ID" value="AOM76867.1"/>
    <property type="molecule type" value="Genomic_DNA"/>
</dbReference>
<keyword evidence="9" id="KW-1185">Reference proteome</keyword>
<accession>A0A1D7QDX8</accession>
<evidence type="ECO:0000256" key="2">
    <source>
        <dbReference type="ARBA" id="ARBA00006275"/>
    </source>
</evidence>
<protein>
    <recommendedName>
        <fullName evidence="10">SusD family protein</fullName>
    </recommendedName>
</protein>
<keyword evidence="5" id="KW-0998">Cell outer membrane</keyword>
<evidence type="ECO:0000313" key="9">
    <source>
        <dbReference type="Proteomes" id="UP000094313"/>
    </source>
</evidence>
<proteinExistence type="inferred from homology"/>
<organism evidence="8 9">
    <name type="scientific">Pedobacter steynii</name>
    <dbReference type="NCBI Taxonomy" id="430522"/>
    <lineage>
        <taxon>Bacteria</taxon>
        <taxon>Pseudomonadati</taxon>
        <taxon>Bacteroidota</taxon>
        <taxon>Sphingobacteriia</taxon>
        <taxon>Sphingobacteriales</taxon>
        <taxon>Sphingobacteriaceae</taxon>
        <taxon>Pedobacter</taxon>
    </lineage>
</organism>
<dbReference type="InterPro" id="IPR011990">
    <property type="entry name" value="TPR-like_helical_dom_sf"/>
</dbReference>
<evidence type="ECO:0000259" key="6">
    <source>
        <dbReference type="Pfam" id="PF07980"/>
    </source>
</evidence>
<dbReference type="Pfam" id="PF14322">
    <property type="entry name" value="SusD-like_3"/>
    <property type="match status" value="1"/>
</dbReference>
<name>A0A1D7QDX8_9SPHI</name>
<dbReference type="Gene3D" id="2.20.20.130">
    <property type="match status" value="1"/>
</dbReference>
<dbReference type="Gene3D" id="1.25.40.900">
    <property type="match status" value="1"/>
</dbReference>
<reference evidence="8 9" key="1">
    <citation type="submission" date="2016-08" db="EMBL/GenBank/DDBJ databases">
        <authorList>
            <person name="Seilhamer J.J."/>
        </authorList>
    </citation>
    <scope>NUCLEOTIDE SEQUENCE [LARGE SCALE GENOMIC DNA]</scope>
    <source>
        <strain evidence="8 9">DX4</strain>
    </source>
</reference>
<evidence type="ECO:0000259" key="7">
    <source>
        <dbReference type="Pfam" id="PF14322"/>
    </source>
</evidence>
<evidence type="ECO:0008006" key="10">
    <source>
        <dbReference type="Google" id="ProtNLM"/>
    </source>
</evidence>
<dbReference type="Gene3D" id="1.25.40.390">
    <property type="match status" value="1"/>
</dbReference>
<evidence type="ECO:0000256" key="1">
    <source>
        <dbReference type="ARBA" id="ARBA00004442"/>
    </source>
</evidence>
<dbReference type="Proteomes" id="UP000094313">
    <property type="component" value="Chromosome"/>
</dbReference>
<dbReference type="SUPFAM" id="SSF48452">
    <property type="entry name" value="TPR-like"/>
    <property type="match status" value="1"/>
</dbReference>
<feature type="domain" description="RagB/SusD" evidence="6">
    <location>
        <begin position="330"/>
        <end position="405"/>
    </location>
</feature>
<dbReference type="InterPro" id="IPR012944">
    <property type="entry name" value="SusD_RagB_dom"/>
</dbReference>
<dbReference type="AlphaFoldDB" id="A0A1D7QDX8"/>